<dbReference type="GO" id="GO:0031624">
    <property type="term" value="F:ubiquitin conjugating enzyme binding"/>
    <property type="evidence" value="ECO:0007669"/>
    <property type="project" value="TreeGrafter"/>
</dbReference>
<evidence type="ECO:0000256" key="3">
    <source>
        <dbReference type="ARBA" id="ARBA00013646"/>
    </source>
</evidence>
<sequence length="415" mass="47000">MDATLFLEIREKMKSGLLIIRELNPESWPVDITLMPSLIELKSDKACRAFSFPPEVRIVPSTCRGLQYQPGEGLHMRLLVQADFSTKLAPAVGNGLTSKKSCTFFCQRCGESVINNRTFLRVLSLPFENWSDLVDEWCCHPNPFNDSLLHPQIDDCFLGHNYLLINSRTELSGTESGKLHSEDEWTTSSESVLNSQTNGKIICKRCKTLLGEAMPSGVIKYYFTELLVRPSEDSFCIIPRSSFIQTVVAKCLMELTFSRSTFRFSIQGMDGTVYILIWVLNCDTLMVEMSGNPVSKNIFTLLEPELSCPLRPAEIHKAVKVLYHPCTENRNKDLVDAWREDIGVSPLIFPSKTCLELLLILSQSNASLPPSLHWMNSFQVQISILFQNILMVRTHDKITQVYPYKTVYISPGLLL</sequence>
<dbReference type="EMBL" id="IACJ01159494">
    <property type="protein sequence ID" value="LAA65761.1"/>
    <property type="molecule type" value="Transcribed_RNA"/>
</dbReference>
<dbReference type="InterPro" id="IPR019193">
    <property type="entry name" value="UBQ-conj_enz_E2-bd_prot"/>
</dbReference>
<dbReference type="GO" id="GO:0000209">
    <property type="term" value="P:protein polyubiquitination"/>
    <property type="evidence" value="ECO:0007669"/>
    <property type="project" value="TreeGrafter"/>
</dbReference>
<evidence type="ECO:0000256" key="7">
    <source>
        <dbReference type="ARBA" id="ARBA00053831"/>
    </source>
</evidence>
<proteinExistence type="predicted"/>
<protein>
    <recommendedName>
        <fullName evidence="3">E3 ubiquitin-protein ligase E3D</fullName>
        <ecNumber evidence="2">2.3.2.26</ecNumber>
    </recommendedName>
    <alternativeName>
        <fullName evidence="6">HECT-type E3 ubiquitin transferase E3D</fullName>
    </alternativeName>
    <alternativeName>
        <fullName evidence="5">UbcH10-binding protein with a HECT-like domain</fullName>
    </alternativeName>
    <alternativeName>
        <fullName evidence="4">Ubiquitin-conjugating enzyme E2C-binding protein</fullName>
    </alternativeName>
</protein>
<evidence type="ECO:0000256" key="4">
    <source>
        <dbReference type="ARBA" id="ARBA00029737"/>
    </source>
</evidence>
<accession>A0A2D4H1B9</accession>
<evidence type="ECO:0000256" key="2">
    <source>
        <dbReference type="ARBA" id="ARBA00012485"/>
    </source>
</evidence>
<evidence type="ECO:0000313" key="9">
    <source>
        <dbReference type="EMBL" id="LAA65761.1"/>
    </source>
</evidence>
<dbReference type="GO" id="GO:0043161">
    <property type="term" value="P:proteasome-mediated ubiquitin-dependent protein catabolic process"/>
    <property type="evidence" value="ECO:0007669"/>
    <property type="project" value="TreeGrafter"/>
</dbReference>
<comment type="catalytic activity">
    <reaction evidence="1">
        <text>S-ubiquitinyl-[E2 ubiquitin-conjugating enzyme]-L-cysteine + [acceptor protein]-L-lysine = [E2 ubiquitin-conjugating enzyme]-L-cysteine + N(6)-ubiquitinyl-[acceptor protein]-L-lysine.</text>
        <dbReference type="EC" id="2.3.2.26"/>
    </reaction>
</comment>
<evidence type="ECO:0000256" key="8">
    <source>
        <dbReference type="ARBA" id="ARBA00064185"/>
    </source>
</evidence>
<organism evidence="9">
    <name type="scientific">Micrurus corallinus</name>
    <name type="common">Brazilian coral snake</name>
    <dbReference type="NCBI Taxonomy" id="54390"/>
    <lineage>
        <taxon>Eukaryota</taxon>
        <taxon>Metazoa</taxon>
        <taxon>Chordata</taxon>
        <taxon>Craniata</taxon>
        <taxon>Vertebrata</taxon>
        <taxon>Euteleostomi</taxon>
        <taxon>Lepidosauria</taxon>
        <taxon>Squamata</taxon>
        <taxon>Bifurcata</taxon>
        <taxon>Unidentata</taxon>
        <taxon>Episquamata</taxon>
        <taxon>Toxicofera</taxon>
        <taxon>Serpentes</taxon>
        <taxon>Colubroidea</taxon>
        <taxon>Elapidae</taxon>
        <taxon>Elapinae</taxon>
        <taxon>Micrurus</taxon>
    </lineage>
</organism>
<evidence type="ECO:0000256" key="1">
    <source>
        <dbReference type="ARBA" id="ARBA00000885"/>
    </source>
</evidence>
<evidence type="ECO:0000256" key="6">
    <source>
        <dbReference type="ARBA" id="ARBA00032298"/>
    </source>
</evidence>
<dbReference type="GO" id="GO:0051865">
    <property type="term" value="P:protein autoubiquitination"/>
    <property type="evidence" value="ECO:0007669"/>
    <property type="project" value="TreeGrafter"/>
</dbReference>
<name>A0A2D4H1B9_MICCO</name>
<dbReference type="GO" id="GO:0005634">
    <property type="term" value="C:nucleus"/>
    <property type="evidence" value="ECO:0007669"/>
    <property type="project" value="TreeGrafter"/>
</dbReference>
<dbReference type="GO" id="GO:0030332">
    <property type="term" value="F:cyclin binding"/>
    <property type="evidence" value="ECO:0007669"/>
    <property type="project" value="TreeGrafter"/>
</dbReference>
<dbReference type="GO" id="GO:0005829">
    <property type="term" value="C:cytosol"/>
    <property type="evidence" value="ECO:0007669"/>
    <property type="project" value="TreeGrafter"/>
</dbReference>
<dbReference type="GO" id="GO:0000151">
    <property type="term" value="C:ubiquitin ligase complex"/>
    <property type="evidence" value="ECO:0007669"/>
    <property type="project" value="TreeGrafter"/>
</dbReference>
<dbReference type="PANTHER" id="PTHR31531:SF2">
    <property type="entry name" value="E3 UBIQUITIN-PROTEIN LIGASE E3D"/>
    <property type="match status" value="1"/>
</dbReference>
<reference evidence="9" key="1">
    <citation type="submission" date="2017-07" db="EMBL/GenBank/DDBJ databases">
        <authorList>
            <person name="Mikheyev A."/>
            <person name="Grau M."/>
        </authorList>
    </citation>
    <scope>NUCLEOTIDE SEQUENCE</scope>
    <source>
        <tissue evidence="9">Venom_gland</tissue>
    </source>
</reference>
<reference evidence="9" key="2">
    <citation type="submission" date="2017-11" db="EMBL/GenBank/DDBJ databases">
        <title>Coralsnake Venomics: Analyses of Venom Gland Transcriptomes and Proteomes of Six Brazilian Taxa.</title>
        <authorList>
            <person name="Aird S.D."/>
            <person name="Jorge da Silva N."/>
            <person name="Qiu L."/>
            <person name="Villar-Briones A."/>
            <person name="Aparecida-Saddi V."/>
            <person name="Campos-Telles M.P."/>
            <person name="Grau M."/>
            <person name="Mikheyev A.S."/>
        </authorList>
    </citation>
    <scope>NUCLEOTIDE SEQUENCE</scope>
    <source>
        <tissue evidence="9">Venom_gland</tissue>
    </source>
</reference>
<dbReference type="EC" id="2.3.2.26" evidence="2"/>
<dbReference type="PANTHER" id="PTHR31531">
    <property type="entry name" value="E3 UBIQUITIN-PROTEIN LIGASE E3D FAMILY MEMBER"/>
    <property type="match status" value="1"/>
</dbReference>
<dbReference type="Pfam" id="PF09814">
    <property type="entry name" value="HECT_2"/>
    <property type="match status" value="1"/>
</dbReference>
<dbReference type="GO" id="GO:0006513">
    <property type="term" value="P:protein monoubiquitination"/>
    <property type="evidence" value="ECO:0007669"/>
    <property type="project" value="TreeGrafter"/>
</dbReference>
<dbReference type="GO" id="GO:0061630">
    <property type="term" value="F:ubiquitin protein ligase activity"/>
    <property type="evidence" value="ECO:0007669"/>
    <property type="project" value="UniProtKB-EC"/>
</dbReference>
<comment type="function">
    <text evidence="7">E3 ubiquitin-protein ligase which accepts ubiquitin from specific E2 ubiquitin-conjugating enzymes, and transfers it to substrates, generally promoting their degradation by the proteasome. Independently of its E3 ubiquitin-protein ligase activity, acts as an inhibitor of CPSF3 endonuclease activity by blocking CPSF3 active site.</text>
</comment>
<evidence type="ECO:0000256" key="5">
    <source>
        <dbReference type="ARBA" id="ARBA00032234"/>
    </source>
</evidence>
<dbReference type="AlphaFoldDB" id="A0A2D4H1B9"/>
<comment type="subunit">
    <text evidence="8">Interacts with UBE2C/UbcH10 (E2 ubiquitin-conjugating enzyme). In vitro, interacts with cyclin-B.</text>
</comment>